<feature type="transmembrane region" description="Helical" evidence="5">
    <location>
        <begin position="314"/>
        <end position="333"/>
    </location>
</feature>
<dbReference type="PANTHER" id="PTHR23508:SF10">
    <property type="entry name" value="CARBOXYLIC ACID TRANSPORTER PROTEIN HOMOLOG"/>
    <property type="match status" value="1"/>
</dbReference>
<feature type="transmembrane region" description="Helical" evidence="5">
    <location>
        <begin position="339"/>
        <end position="360"/>
    </location>
</feature>
<feature type="transmembrane region" description="Helical" evidence="5">
    <location>
        <begin position="93"/>
        <end position="116"/>
    </location>
</feature>
<feature type="transmembrane region" description="Helical" evidence="5">
    <location>
        <begin position="60"/>
        <end position="81"/>
    </location>
</feature>
<dbReference type="RefSeq" id="WP_345352989.1">
    <property type="nucleotide sequence ID" value="NZ_BAABFB010000075.1"/>
</dbReference>
<evidence type="ECO:0000256" key="3">
    <source>
        <dbReference type="ARBA" id="ARBA00022989"/>
    </source>
</evidence>
<feature type="transmembrane region" description="Helical" evidence="5">
    <location>
        <begin position="245"/>
        <end position="264"/>
    </location>
</feature>
<accession>A0ABP8PS41</accession>
<proteinExistence type="predicted"/>
<keyword evidence="8" id="KW-1185">Reference proteome</keyword>
<reference evidence="8" key="1">
    <citation type="journal article" date="2019" name="Int. J. Syst. Evol. Microbiol.">
        <title>The Global Catalogue of Microorganisms (GCM) 10K type strain sequencing project: providing services to taxonomists for standard genome sequencing and annotation.</title>
        <authorList>
            <consortium name="The Broad Institute Genomics Platform"/>
            <consortium name="The Broad Institute Genome Sequencing Center for Infectious Disease"/>
            <person name="Wu L."/>
            <person name="Ma J."/>
        </authorList>
    </citation>
    <scope>NUCLEOTIDE SEQUENCE [LARGE SCALE GENOMIC DNA]</scope>
    <source>
        <strain evidence="8">JCM 32206</strain>
    </source>
</reference>
<dbReference type="EMBL" id="BAABFB010000075">
    <property type="protein sequence ID" value="GAA4490376.1"/>
    <property type="molecule type" value="Genomic_DNA"/>
</dbReference>
<evidence type="ECO:0000259" key="6">
    <source>
        <dbReference type="PROSITE" id="PS50850"/>
    </source>
</evidence>
<dbReference type="CDD" id="cd17365">
    <property type="entry name" value="MFS_PcaK_like"/>
    <property type="match status" value="1"/>
</dbReference>
<feature type="domain" description="Major facilitator superfamily (MFS) profile" evidence="6">
    <location>
        <begin position="19"/>
        <end position="427"/>
    </location>
</feature>
<dbReference type="Pfam" id="PF07690">
    <property type="entry name" value="MFS_1"/>
    <property type="match status" value="1"/>
</dbReference>
<feature type="transmembrane region" description="Helical" evidence="5">
    <location>
        <begin position="173"/>
        <end position="194"/>
    </location>
</feature>
<keyword evidence="3 5" id="KW-1133">Transmembrane helix</keyword>
<organism evidence="7 8">
    <name type="scientific">Rhodococcus olei</name>
    <dbReference type="NCBI Taxonomy" id="2161675"/>
    <lineage>
        <taxon>Bacteria</taxon>
        <taxon>Bacillati</taxon>
        <taxon>Actinomycetota</taxon>
        <taxon>Actinomycetes</taxon>
        <taxon>Mycobacteriales</taxon>
        <taxon>Nocardiaceae</taxon>
        <taxon>Rhodococcus</taxon>
    </lineage>
</organism>
<comment type="caution">
    <text evidence="7">The sequence shown here is derived from an EMBL/GenBank/DDBJ whole genome shotgun (WGS) entry which is preliminary data.</text>
</comment>
<name>A0ABP8PS41_9NOCA</name>
<comment type="subcellular location">
    <subcellularLocation>
        <location evidence="1">Cell membrane</location>
        <topology evidence="1">Multi-pass membrane protein</topology>
    </subcellularLocation>
</comment>
<dbReference type="Gene3D" id="1.20.1250.20">
    <property type="entry name" value="MFS general substrate transporter like domains"/>
    <property type="match status" value="1"/>
</dbReference>
<keyword evidence="2 5" id="KW-0812">Transmembrane</keyword>
<dbReference type="Proteomes" id="UP001501183">
    <property type="component" value="Unassembled WGS sequence"/>
</dbReference>
<feature type="transmembrane region" description="Helical" evidence="5">
    <location>
        <begin position="146"/>
        <end position="167"/>
    </location>
</feature>
<feature type="transmembrane region" description="Helical" evidence="5">
    <location>
        <begin position="16"/>
        <end position="40"/>
    </location>
</feature>
<dbReference type="PANTHER" id="PTHR23508">
    <property type="entry name" value="CARBOXYLIC ACID TRANSPORTER PROTEIN HOMOLOG"/>
    <property type="match status" value="1"/>
</dbReference>
<evidence type="ECO:0000256" key="1">
    <source>
        <dbReference type="ARBA" id="ARBA00004651"/>
    </source>
</evidence>
<dbReference type="PROSITE" id="PS50850">
    <property type="entry name" value="MFS"/>
    <property type="match status" value="1"/>
</dbReference>
<feature type="transmembrane region" description="Helical" evidence="5">
    <location>
        <begin position="405"/>
        <end position="425"/>
    </location>
</feature>
<evidence type="ECO:0000256" key="4">
    <source>
        <dbReference type="ARBA" id="ARBA00023136"/>
    </source>
</evidence>
<dbReference type="SUPFAM" id="SSF103473">
    <property type="entry name" value="MFS general substrate transporter"/>
    <property type="match status" value="1"/>
</dbReference>
<protein>
    <submittedName>
        <fullName evidence="7">Aromatic acid/H+ symport family MFS transporter</fullName>
    </submittedName>
</protein>
<evidence type="ECO:0000313" key="7">
    <source>
        <dbReference type="EMBL" id="GAA4490376.1"/>
    </source>
</evidence>
<evidence type="ECO:0000313" key="8">
    <source>
        <dbReference type="Proteomes" id="UP001501183"/>
    </source>
</evidence>
<feature type="transmembrane region" description="Helical" evidence="5">
    <location>
        <begin position="372"/>
        <end position="399"/>
    </location>
</feature>
<keyword evidence="4 5" id="KW-0472">Membrane</keyword>
<evidence type="ECO:0000256" key="5">
    <source>
        <dbReference type="SAM" id="Phobius"/>
    </source>
</evidence>
<dbReference type="InterPro" id="IPR011701">
    <property type="entry name" value="MFS"/>
</dbReference>
<evidence type="ECO:0000256" key="2">
    <source>
        <dbReference type="ARBA" id="ARBA00022692"/>
    </source>
</evidence>
<gene>
    <name evidence="7" type="ORF">GCM10023094_53560</name>
</gene>
<sequence length="443" mass="45540">MTDTTTWAGARHRRSVTWIVALAALAIVFDGYDLVVYGTIVPTLMADPTQIGEVSAQQAGVLGSYALVGVMVGALVTGAFGDRVGRRKTMLVNIVWFSVGMGATATSTSVTSFGILRLLTGIGVGGLVATAGAVVAEFAPAGKRNLYNAIVYSGVPAGGVLASLLAIGLRDVIGWRGLFWIGALPLLILLPLALTKLPESPQWLLSRGRREDATAVSEKFGIPLPTETPAPAEKVGFAALATRRYAVGTALLGLMSFAGLLLTYGLNTWLPKIMADAGYDAKGSLSFLLVLNGGAIVGGLIASRFADRSGPQRVIATTFVLAALSLVLLTVGFPPSVLMIAVAVAGVGTIGTQVLVYGFVSNYYETSARAAGVAWCAGFGRLGGIVGPLVGGLLIGAGLSNDVNFHIFAVIAVAGALVTILVPASRTDTTVPDTRPARATVDV</sequence>
<dbReference type="InterPro" id="IPR020846">
    <property type="entry name" value="MFS_dom"/>
</dbReference>
<dbReference type="InterPro" id="IPR036259">
    <property type="entry name" value="MFS_trans_sf"/>
</dbReference>
<feature type="transmembrane region" description="Helical" evidence="5">
    <location>
        <begin position="284"/>
        <end position="302"/>
    </location>
</feature>
<feature type="transmembrane region" description="Helical" evidence="5">
    <location>
        <begin position="122"/>
        <end position="139"/>
    </location>
</feature>